<dbReference type="Gene3D" id="2.40.10.10">
    <property type="entry name" value="Trypsin-like serine proteases"/>
    <property type="match status" value="1"/>
</dbReference>
<organism evidence="3 4">
    <name type="scientific">Nasonia vitripennis</name>
    <name type="common">Parasitic wasp</name>
    <dbReference type="NCBI Taxonomy" id="7425"/>
    <lineage>
        <taxon>Eukaryota</taxon>
        <taxon>Metazoa</taxon>
        <taxon>Ecdysozoa</taxon>
        <taxon>Arthropoda</taxon>
        <taxon>Hexapoda</taxon>
        <taxon>Insecta</taxon>
        <taxon>Pterygota</taxon>
        <taxon>Neoptera</taxon>
        <taxon>Endopterygota</taxon>
        <taxon>Hymenoptera</taxon>
        <taxon>Apocrita</taxon>
        <taxon>Proctotrupomorpha</taxon>
        <taxon>Chalcidoidea</taxon>
        <taxon>Pteromalidae</taxon>
        <taxon>Pteromalinae</taxon>
        <taxon>Nasonia</taxon>
    </lineage>
</organism>
<dbReference type="SUPFAM" id="SSF50494">
    <property type="entry name" value="Trypsin-like serine proteases"/>
    <property type="match status" value="1"/>
</dbReference>
<evidence type="ECO:0000259" key="2">
    <source>
        <dbReference type="PROSITE" id="PS50240"/>
    </source>
</evidence>
<evidence type="ECO:0000256" key="1">
    <source>
        <dbReference type="ARBA" id="ARBA00023157"/>
    </source>
</evidence>
<dbReference type="InterPro" id="IPR001254">
    <property type="entry name" value="Trypsin_dom"/>
</dbReference>
<name>A0A7M7TBV5_NASVI</name>
<keyword evidence="4" id="KW-1185">Reference proteome</keyword>
<dbReference type="PANTHER" id="PTHR24253:SF153">
    <property type="entry name" value="SERINE PROTEASE HEPSIN"/>
    <property type="match status" value="1"/>
</dbReference>
<dbReference type="GO" id="GO:0004252">
    <property type="term" value="F:serine-type endopeptidase activity"/>
    <property type="evidence" value="ECO:0007669"/>
    <property type="project" value="InterPro"/>
</dbReference>
<dbReference type="OrthoDB" id="10059102at2759"/>
<dbReference type="EnsemblMetazoa" id="XM_032596226">
    <property type="protein sequence ID" value="XP_032452117"/>
    <property type="gene ID" value="LOC100678261"/>
</dbReference>
<dbReference type="GeneID" id="100678261"/>
<dbReference type="InterPro" id="IPR043504">
    <property type="entry name" value="Peptidase_S1_PA_chymotrypsin"/>
</dbReference>
<protein>
    <recommendedName>
        <fullName evidence="2">Peptidase S1 domain-containing protein</fullName>
    </recommendedName>
</protein>
<sequence length="189" mass="20448">MGSSELQLPRHRFNVSKIVVHQTFDKDLLTGNIALLEIKPAVSFVDSNLLPIFLPSSENYHLKDGSMLRVSGWARLQKEKSDAAAAELHSRGFESQLSVTGASLVNQRTCIRSMPSYKAVSGKMLCAGNPNAKETCQGDIGAPLANHDILVGILSSADGCFASSYPAVYTKISSFLPWIAKILSLHTSE</sequence>
<dbReference type="RefSeq" id="XP_032452117.1">
    <property type="nucleotide sequence ID" value="XM_032596226.1"/>
</dbReference>
<dbReference type="KEGG" id="nvi:100678261"/>
<dbReference type="InParanoid" id="A0A7M7TBV5"/>
<proteinExistence type="predicted"/>
<dbReference type="Pfam" id="PF00089">
    <property type="entry name" value="Trypsin"/>
    <property type="match status" value="1"/>
</dbReference>
<evidence type="ECO:0000313" key="4">
    <source>
        <dbReference type="Proteomes" id="UP000002358"/>
    </source>
</evidence>
<reference evidence="3" key="1">
    <citation type="submission" date="2021-01" db="UniProtKB">
        <authorList>
            <consortium name="EnsemblMetazoa"/>
        </authorList>
    </citation>
    <scope>IDENTIFICATION</scope>
</reference>
<dbReference type="InterPro" id="IPR009003">
    <property type="entry name" value="Peptidase_S1_PA"/>
</dbReference>
<dbReference type="OMA" id="LPWIAKI"/>
<dbReference type="Proteomes" id="UP000002358">
    <property type="component" value="Chromosome 1"/>
</dbReference>
<accession>A0A7M7TBV5</accession>
<evidence type="ECO:0000313" key="3">
    <source>
        <dbReference type="EnsemblMetazoa" id="XP_032452117"/>
    </source>
</evidence>
<dbReference type="GO" id="GO:0006508">
    <property type="term" value="P:proteolysis"/>
    <property type="evidence" value="ECO:0007669"/>
    <property type="project" value="InterPro"/>
</dbReference>
<dbReference type="SMR" id="A0A7M7TBV5"/>
<keyword evidence="1" id="KW-1015">Disulfide bond</keyword>
<feature type="domain" description="Peptidase S1" evidence="2">
    <location>
        <begin position="1"/>
        <end position="184"/>
    </location>
</feature>
<dbReference type="SMART" id="SM00020">
    <property type="entry name" value="Tryp_SPc"/>
    <property type="match status" value="1"/>
</dbReference>
<dbReference type="PANTHER" id="PTHR24253">
    <property type="entry name" value="TRANSMEMBRANE PROTEASE SERINE"/>
    <property type="match status" value="1"/>
</dbReference>
<dbReference type="PROSITE" id="PS50240">
    <property type="entry name" value="TRYPSIN_DOM"/>
    <property type="match status" value="1"/>
</dbReference>
<dbReference type="AlphaFoldDB" id="A0A7M7TBV5"/>